<dbReference type="Proteomes" id="UP001500063">
    <property type="component" value="Unassembled WGS sequence"/>
</dbReference>
<comment type="caution">
    <text evidence="2">The sequence shown here is derived from an EMBL/GenBank/DDBJ whole genome shotgun (WGS) entry which is preliminary data.</text>
</comment>
<feature type="region of interest" description="Disordered" evidence="1">
    <location>
        <begin position="1"/>
        <end position="105"/>
    </location>
</feature>
<gene>
    <name evidence="2" type="ORF">GCM10010319_66460</name>
</gene>
<evidence type="ECO:0000313" key="3">
    <source>
        <dbReference type="Proteomes" id="UP001500063"/>
    </source>
</evidence>
<sequence length="105" mass="10739">MSRVRPVAGSPPKGCGAARRVEGASKVAGARNHNARTGVVFCTGRGGEDTPSPHHGRSSDSSNPPRGYASPARSRAVTPARRLAIRSSRVKPAGASDRVVTPASA</sequence>
<accession>A0ABN0Y051</accession>
<protein>
    <submittedName>
        <fullName evidence="2">Uncharacterized protein</fullName>
    </submittedName>
</protein>
<organism evidence="2 3">
    <name type="scientific">Streptomyces blastmyceticus</name>
    <dbReference type="NCBI Taxonomy" id="68180"/>
    <lineage>
        <taxon>Bacteria</taxon>
        <taxon>Bacillati</taxon>
        <taxon>Actinomycetota</taxon>
        <taxon>Actinomycetes</taxon>
        <taxon>Kitasatosporales</taxon>
        <taxon>Streptomycetaceae</taxon>
        <taxon>Streptomyces</taxon>
    </lineage>
</organism>
<dbReference type="EMBL" id="BAAABW010000039">
    <property type="protein sequence ID" value="GAA0378615.1"/>
    <property type="molecule type" value="Genomic_DNA"/>
</dbReference>
<proteinExistence type="predicted"/>
<reference evidence="2 3" key="1">
    <citation type="journal article" date="2019" name="Int. J. Syst. Evol. Microbiol.">
        <title>The Global Catalogue of Microorganisms (GCM) 10K type strain sequencing project: providing services to taxonomists for standard genome sequencing and annotation.</title>
        <authorList>
            <consortium name="The Broad Institute Genomics Platform"/>
            <consortium name="The Broad Institute Genome Sequencing Center for Infectious Disease"/>
            <person name="Wu L."/>
            <person name="Ma J."/>
        </authorList>
    </citation>
    <scope>NUCLEOTIDE SEQUENCE [LARGE SCALE GENOMIC DNA]</scope>
    <source>
        <strain evidence="2 3">JCM 4565</strain>
    </source>
</reference>
<name>A0ABN0Y051_9ACTN</name>
<evidence type="ECO:0000313" key="2">
    <source>
        <dbReference type="EMBL" id="GAA0378615.1"/>
    </source>
</evidence>
<keyword evidence="3" id="KW-1185">Reference proteome</keyword>
<evidence type="ECO:0000256" key="1">
    <source>
        <dbReference type="SAM" id="MobiDB-lite"/>
    </source>
</evidence>